<dbReference type="SFLD" id="SFLDS00005">
    <property type="entry name" value="Isoprenoid_Synthase_Type_I"/>
    <property type="match status" value="1"/>
</dbReference>
<dbReference type="GO" id="GO:0051996">
    <property type="term" value="F:squalene synthase [NAD(P)H] activity"/>
    <property type="evidence" value="ECO:0007669"/>
    <property type="project" value="InterPro"/>
</dbReference>
<dbReference type="Gene3D" id="1.10.600.10">
    <property type="entry name" value="Farnesyl Diphosphate Synthase"/>
    <property type="match status" value="1"/>
</dbReference>
<dbReference type="SFLD" id="SFLDG01018">
    <property type="entry name" value="Squalene/Phytoene_Synthase_Lik"/>
    <property type="match status" value="1"/>
</dbReference>
<organism evidence="1 2">
    <name type="scientific">Iocasia fonsfrigidae</name>
    <dbReference type="NCBI Taxonomy" id="2682810"/>
    <lineage>
        <taxon>Bacteria</taxon>
        <taxon>Bacillati</taxon>
        <taxon>Bacillota</taxon>
        <taxon>Clostridia</taxon>
        <taxon>Halanaerobiales</taxon>
        <taxon>Halanaerobiaceae</taxon>
        <taxon>Iocasia</taxon>
    </lineage>
</organism>
<proteinExistence type="predicted"/>
<dbReference type="Proteomes" id="UP000665020">
    <property type="component" value="Chromosome"/>
</dbReference>
<name>A0A8A7KAC5_9FIRM</name>
<dbReference type="InterPro" id="IPR008949">
    <property type="entry name" value="Isoprenoid_synthase_dom_sf"/>
</dbReference>
<dbReference type="PANTHER" id="PTHR11626">
    <property type="entry name" value="FARNESYL-DIPHOSPHATE FARNESYLTRANSFERASE"/>
    <property type="match status" value="1"/>
</dbReference>
<protein>
    <submittedName>
        <fullName evidence="1">Squalene/phytoene synthase family protein</fullName>
    </submittedName>
</protein>
<dbReference type="Pfam" id="PF00494">
    <property type="entry name" value="SQS_PSY"/>
    <property type="match status" value="1"/>
</dbReference>
<dbReference type="InterPro" id="IPR002060">
    <property type="entry name" value="Squ/phyt_synthse"/>
</dbReference>
<dbReference type="PANTHER" id="PTHR11626:SF2">
    <property type="entry name" value="SQUALENE SYNTHASE"/>
    <property type="match status" value="1"/>
</dbReference>
<gene>
    <name evidence="1" type="ORF">GM661_03155</name>
</gene>
<evidence type="ECO:0000313" key="2">
    <source>
        <dbReference type="Proteomes" id="UP000665020"/>
    </source>
</evidence>
<reference evidence="1" key="1">
    <citation type="submission" date="2019-12" db="EMBL/GenBank/DDBJ databases">
        <authorList>
            <person name="zhang j."/>
            <person name="sun C.M."/>
        </authorList>
    </citation>
    <scope>NUCLEOTIDE SEQUENCE</scope>
    <source>
        <strain evidence="1">NS-1</strain>
    </source>
</reference>
<dbReference type="InterPro" id="IPR044844">
    <property type="entry name" value="Trans_IPPS_euk-type"/>
</dbReference>
<dbReference type="GO" id="GO:0045338">
    <property type="term" value="P:farnesyl diphosphate metabolic process"/>
    <property type="evidence" value="ECO:0007669"/>
    <property type="project" value="InterPro"/>
</dbReference>
<dbReference type="KEGG" id="ifn:GM661_03155"/>
<dbReference type="EMBL" id="CP046640">
    <property type="protein sequence ID" value="QTL97045.1"/>
    <property type="molecule type" value="Genomic_DNA"/>
</dbReference>
<evidence type="ECO:0000313" key="1">
    <source>
        <dbReference type="EMBL" id="QTL97045.1"/>
    </source>
</evidence>
<keyword evidence="2" id="KW-1185">Reference proteome</keyword>
<dbReference type="AlphaFoldDB" id="A0A8A7KAC5"/>
<accession>A0A8A7KAC5</accession>
<sequence length="327" mass="37980">MLQSAIDFCKAILSEVSRSFALTIPMLDKDIYKPVLITYLQDRLLDNFEDEIREDDITLAERKEMMDEVVKLFKPDNMKIEDSVSRISDYAYLMPEEGLKKLTTNAGKLRKAYDSLADGIKEISYKWLQEMNLGMQKYLTAEVRNFTELDEYCYYVAGTVGGFLTETILFKRELEEKKRNLLLAKYKSAGLFLQKINLIRDIKKDVENREKNFWPLKELRVSVDDLLNPTKETKAMQALRLMINDVKDHIPDLIDYYEALPDSLAGYKKFFAMNNALGLATLEVLDNNRKVLYGKKPVKVSKLRFFSIIKSPEKAFYKGSKLLTDNF</sequence>
<dbReference type="SUPFAM" id="SSF48576">
    <property type="entry name" value="Terpenoid synthases"/>
    <property type="match status" value="1"/>
</dbReference>